<name>A0A8S1LWG6_PARPR</name>
<keyword evidence="3" id="KW-1185">Reference proteome</keyword>
<proteinExistence type="predicted"/>
<organism evidence="2 3">
    <name type="scientific">Paramecium primaurelia</name>
    <dbReference type="NCBI Taxonomy" id="5886"/>
    <lineage>
        <taxon>Eukaryota</taxon>
        <taxon>Sar</taxon>
        <taxon>Alveolata</taxon>
        <taxon>Ciliophora</taxon>
        <taxon>Intramacronucleata</taxon>
        <taxon>Oligohymenophorea</taxon>
        <taxon>Peniculida</taxon>
        <taxon>Parameciidae</taxon>
        <taxon>Paramecium</taxon>
    </lineage>
</organism>
<evidence type="ECO:0000313" key="2">
    <source>
        <dbReference type="EMBL" id="CAD8070305.1"/>
    </source>
</evidence>
<accession>A0A8S1LWG6</accession>
<evidence type="ECO:0000256" key="1">
    <source>
        <dbReference type="SAM" id="MobiDB-lite"/>
    </source>
</evidence>
<feature type="compositionally biased region" description="Basic and acidic residues" evidence="1">
    <location>
        <begin position="120"/>
        <end position="201"/>
    </location>
</feature>
<sequence>MDNSIPIIRKKSNLTDQPQEKNRTIPPMINCDKLITNLQKITLMDILDQFAKDSESKSIVEILRSIFEIAEKPHKVQDKTQIDLWSINNYKDNQKFEFNDEQKNKQNGYDYQNTKKKDHRYRDLDRGRDNDKNYHNDRHDRYDRQDKYDRNEKRTKYDNNDRYERYDRHDKYQKYDRRDNYDKYANENKGRRDYHKNDHQNETNDIRNDWIIKIPDTIINGQQINGKVDNFNQPNMLSIATPK</sequence>
<comment type="caution">
    <text evidence="2">The sequence shown here is derived from an EMBL/GenBank/DDBJ whole genome shotgun (WGS) entry which is preliminary data.</text>
</comment>
<gene>
    <name evidence="2" type="ORF">PPRIM_AZ9-3.1.T0450161</name>
</gene>
<dbReference type="Proteomes" id="UP000688137">
    <property type="component" value="Unassembled WGS sequence"/>
</dbReference>
<dbReference type="EMBL" id="CAJJDM010000045">
    <property type="protein sequence ID" value="CAD8070305.1"/>
    <property type="molecule type" value="Genomic_DNA"/>
</dbReference>
<reference evidence="2" key="1">
    <citation type="submission" date="2021-01" db="EMBL/GenBank/DDBJ databases">
        <authorList>
            <consortium name="Genoscope - CEA"/>
            <person name="William W."/>
        </authorList>
    </citation>
    <scope>NUCLEOTIDE SEQUENCE</scope>
</reference>
<dbReference type="OMA" id="PPMINCD"/>
<protein>
    <submittedName>
        <fullName evidence="2">Uncharacterized protein</fullName>
    </submittedName>
</protein>
<feature type="region of interest" description="Disordered" evidence="1">
    <location>
        <begin position="98"/>
        <end position="201"/>
    </location>
</feature>
<dbReference type="AlphaFoldDB" id="A0A8S1LWG6"/>
<evidence type="ECO:0000313" key="3">
    <source>
        <dbReference type="Proteomes" id="UP000688137"/>
    </source>
</evidence>